<dbReference type="EMBL" id="BNCO01000004">
    <property type="protein sequence ID" value="GIL47538.1"/>
    <property type="molecule type" value="Genomic_DNA"/>
</dbReference>
<protein>
    <submittedName>
        <fullName evidence="2">Uncharacterized protein</fullName>
    </submittedName>
</protein>
<name>A0A8J4EVQ4_9CHLO</name>
<evidence type="ECO:0000313" key="2">
    <source>
        <dbReference type="EMBL" id="GIL47538.1"/>
    </source>
</evidence>
<evidence type="ECO:0000256" key="1">
    <source>
        <dbReference type="SAM" id="MobiDB-lite"/>
    </source>
</evidence>
<feature type="compositionally biased region" description="Pro residues" evidence="1">
    <location>
        <begin position="179"/>
        <end position="189"/>
    </location>
</feature>
<feature type="region of interest" description="Disordered" evidence="1">
    <location>
        <begin position="78"/>
        <end position="104"/>
    </location>
</feature>
<proteinExistence type="predicted"/>
<dbReference type="Proteomes" id="UP000747399">
    <property type="component" value="Unassembled WGS sequence"/>
</dbReference>
<reference evidence="2" key="1">
    <citation type="journal article" date="2021" name="Proc. Natl. Acad. Sci. U.S.A.">
        <title>Three genomes in the algal genus Volvox reveal the fate of a haploid sex-determining region after a transition to homothallism.</title>
        <authorList>
            <person name="Yamamoto K."/>
            <person name="Hamaji T."/>
            <person name="Kawai-Toyooka H."/>
            <person name="Matsuzaki R."/>
            <person name="Takahashi F."/>
            <person name="Nishimura Y."/>
            <person name="Kawachi M."/>
            <person name="Noguchi H."/>
            <person name="Minakuchi Y."/>
            <person name="Umen J.G."/>
            <person name="Toyoda A."/>
            <person name="Nozaki H."/>
        </authorList>
    </citation>
    <scope>NUCLEOTIDE SEQUENCE</scope>
    <source>
        <strain evidence="2">NIES-3780</strain>
    </source>
</reference>
<feature type="compositionally biased region" description="Pro residues" evidence="1">
    <location>
        <begin position="140"/>
        <end position="156"/>
    </location>
</feature>
<keyword evidence="3" id="KW-1185">Reference proteome</keyword>
<sequence length="196" mass="21457">MWKHHAMPPARRPRPVGRNVSGAVAAAPAAEAVRLFPLHPQPLCSYQHLHPAHFHQLLQSVHEGDYCWSSVHPRRRQVASVPPRQPPLPPSEPDAPPAGPEAPAYFVALLAAAGDRRRRQELRLRRRTNRRPSALQPAAFPFPPHPLPPPPPPPPGTSADPPAGWEPPPVSDLPKPRAPRAPPAPPLRPPRALQPN</sequence>
<dbReference type="AlphaFoldDB" id="A0A8J4EVQ4"/>
<accession>A0A8J4EVQ4</accession>
<feature type="compositionally biased region" description="Pro residues" evidence="1">
    <location>
        <begin position="83"/>
        <end position="100"/>
    </location>
</feature>
<evidence type="ECO:0000313" key="3">
    <source>
        <dbReference type="Proteomes" id="UP000747399"/>
    </source>
</evidence>
<feature type="region of interest" description="Disordered" evidence="1">
    <location>
        <begin position="123"/>
        <end position="196"/>
    </location>
</feature>
<gene>
    <name evidence="2" type="ORF">Vafri_4335</name>
</gene>
<comment type="caution">
    <text evidence="2">The sequence shown here is derived from an EMBL/GenBank/DDBJ whole genome shotgun (WGS) entry which is preliminary data.</text>
</comment>
<organism evidence="2 3">
    <name type="scientific">Volvox africanus</name>
    <dbReference type="NCBI Taxonomy" id="51714"/>
    <lineage>
        <taxon>Eukaryota</taxon>
        <taxon>Viridiplantae</taxon>
        <taxon>Chlorophyta</taxon>
        <taxon>core chlorophytes</taxon>
        <taxon>Chlorophyceae</taxon>
        <taxon>CS clade</taxon>
        <taxon>Chlamydomonadales</taxon>
        <taxon>Volvocaceae</taxon>
        <taxon>Volvox</taxon>
    </lineage>
</organism>